<comment type="caution">
    <text evidence="2">The sequence shown here is derived from an EMBL/GenBank/DDBJ whole genome shotgun (WGS) entry which is preliminary data.</text>
</comment>
<evidence type="ECO:0000256" key="1">
    <source>
        <dbReference type="SAM" id="SignalP"/>
    </source>
</evidence>
<proteinExistence type="predicted"/>
<dbReference type="Proteomes" id="UP001301216">
    <property type="component" value="Unassembled WGS sequence"/>
</dbReference>
<evidence type="ECO:0000313" key="3">
    <source>
        <dbReference type="Proteomes" id="UP001301216"/>
    </source>
</evidence>
<organism evidence="2 3">
    <name type="scientific">Ochrobactrum chromiisoli</name>
    <dbReference type="NCBI Taxonomy" id="2993941"/>
    <lineage>
        <taxon>Bacteria</taxon>
        <taxon>Pseudomonadati</taxon>
        <taxon>Pseudomonadota</taxon>
        <taxon>Alphaproteobacteria</taxon>
        <taxon>Hyphomicrobiales</taxon>
        <taxon>Brucellaceae</taxon>
        <taxon>Brucella/Ochrobactrum group</taxon>
        <taxon>Ochrobactrum</taxon>
    </lineage>
</organism>
<dbReference type="RefSeq" id="WP_265987111.1">
    <property type="nucleotide sequence ID" value="NZ_JAPHAV010000028.1"/>
</dbReference>
<dbReference type="EMBL" id="JAPHAV010000028">
    <property type="protein sequence ID" value="MCX2699369.1"/>
    <property type="molecule type" value="Genomic_DNA"/>
</dbReference>
<sequence length="121" mass="13623">MRCTFAAVILLATTIGALAQEKPIDSYYARLSDRDHFNSNGERLRSAAAIIRQDRANFHLYGKRDAEDDNDSFFSDKANRARLETMVRNGHFYGGAESEILNGTPLVHVEIYEDSVVVNLK</sequence>
<keyword evidence="3" id="KW-1185">Reference proteome</keyword>
<protein>
    <submittedName>
        <fullName evidence="2">Uncharacterized protein</fullName>
    </submittedName>
</protein>
<name>A0ABT3QUQ5_9HYPH</name>
<keyword evidence="1" id="KW-0732">Signal</keyword>
<evidence type="ECO:0000313" key="2">
    <source>
        <dbReference type="EMBL" id="MCX2699369.1"/>
    </source>
</evidence>
<feature type="chain" id="PRO_5046861764" evidence="1">
    <location>
        <begin position="20"/>
        <end position="121"/>
    </location>
</feature>
<feature type="signal peptide" evidence="1">
    <location>
        <begin position="1"/>
        <end position="19"/>
    </location>
</feature>
<accession>A0ABT3QUQ5</accession>
<gene>
    <name evidence="2" type="ORF">OPR82_21965</name>
</gene>
<reference evidence="2 3" key="1">
    <citation type="submission" date="2022-11" db="EMBL/GenBank/DDBJ databases">
        <title>Brucella sp. YY2X, whole genome shotgun sequencing project.</title>
        <authorList>
            <person name="Yang Y."/>
        </authorList>
    </citation>
    <scope>NUCLEOTIDE SEQUENCE [LARGE SCALE GENOMIC DNA]</scope>
    <source>
        <strain evidence="2 3">YY2X</strain>
    </source>
</reference>